<proteinExistence type="predicted"/>
<dbReference type="GO" id="GO:0016740">
    <property type="term" value="F:transferase activity"/>
    <property type="evidence" value="ECO:0007669"/>
    <property type="project" value="UniProtKB-KW"/>
</dbReference>
<evidence type="ECO:0000259" key="1">
    <source>
        <dbReference type="Pfam" id="PF00535"/>
    </source>
</evidence>
<evidence type="ECO:0000313" key="3">
    <source>
        <dbReference type="Proteomes" id="UP000563898"/>
    </source>
</evidence>
<dbReference type="AlphaFoldDB" id="A0A846WN36"/>
<feature type="domain" description="Glycosyltransferase 2-like" evidence="1">
    <location>
        <begin position="3"/>
        <end position="181"/>
    </location>
</feature>
<name>A0A846WN36_9ACTN</name>
<dbReference type="Pfam" id="PF00535">
    <property type="entry name" value="Glycos_transf_2"/>
    <property type="match status" value="1"/>
</dbReference>
<reference evidence="2 3" key="1">
    <citation type="submission" date="2020-04" db="EMBL/GenBank/DDBJ databases">
        <title>MicrobeNet Type strains.</title>
        <authorList>
            <person name="Nicholson A.C."/>
        </authorList>
    </citation>
    <scope>NUCLEOTIDE SEQUENCE [LARGE SCALE GENOMIC DNA]</scope>
    <source>
        <strain evidence="2 3">ATCC BAA-14</strain>
    </source>
</reference>
<dbReference type="Proteomes" id="UP000563898">
    <property type="component" value="Unassembled WGS sequence"/>
</dbReference>
<dbReference type="InterPro" id="IPR050834">
    <property type="entry name" value="Glycosyltransf_2"/>
</dbReference>
<dbReference type="PANTHER" id="PTHR43685">
    <property type="entry name" value="GLYCOSYLTRANSFERASE"/>
    <property type="match status" value="1"/>
</dbReference>
<comment type="caution">
    <text evidence="2">The sequence shown here is derived from an EMBL/GenBank/DDBJ whole genome shotgun (WGS) entry which is preliminary data.</text>
</comment>
<dbReference type="SUPFAM" id="SSF53448">
    <property type="entry name" value="Nucleotide-diphospho-sugar transferases"/>
    <property type="match status" value="1"/>
</dbReference>
<dbReference type="EMBL" id="JAAXPC010000004">
    <property type="protein sequence ID" value="NKY01681.1"/>
    <property type="molecule type" value="Genomic_DNA"/>
</dbReference>
<sequence>MAVIVPAYNEQRLITSTLRALDAQRFDTVLERQLLNGFRVIVIDNSSTDTTAEVVEKFIAEGTRRPFELITETQKGIGSAVDTGVRHAIDTGAVFVARTDSDSVPDPTWLHELLQPLLAGRRLVGGRLRARHDEPYSPVPYDLLGLLWRVGHLQQKWRTRHEPPYAQRTFGVVGPNCAFDTEVYLAAGGYPRLPLEQVSDDWELQQRVRKVAPKSAVALAPRAIVRTSQRRVRHLGIRGNSAWYAADHRGGRADLAESTGQAIDIR</sequence>
<keyword evidence="2" id="KW-0808">Transferase</keyword>
<organism evidence="2 3">
    <name type="scientific">Gordonia polyisoprenivorans</name>
    <dbReference type="NCBI Taxonomy" id="84595"/>
    <lineage>
        <taxon>Bacteria</taxon>
        <taxon>Bacillati</taxon>
        <taxon>Actinomycetota</taxon>
        <taxon>Actinomycetes</taxon>
        <taxon>Mycobacteriales</taxon>
        <taxon>Gordoniaceae</taxon>
        <taxon>Gordonia</taxon>
    </lineage>
</organism>
<gene>
    <name evidence="2" type="ORF">HGA05_08870</name>
</gene>
<dbReference type="CDD" id="cd06423">
    <property type="entry name" value="CESA_like"/>
    <property type="match status" value="1"/>
</dbReference>
<dbReference type="InterPro" id="IPR029044">
    <property type="entry name" value="Nucleotide-diphossugar_trans"/>
</dbReference>
<accession>A0A846WN36</accession>
<dbReference type="InterPro" id="IPR001173">
    <property type="entry name" value="Glyco_trans_2-like"/>
</dbReference>
<dbReference type="PANTHER" id="PTHR43685:SF14">
    <property type="entry name" value="GLYCOSYLTRANSFERASE 2-LIKE DOMAIN-CONTAINING PROTEIN"/>
    <property type="match status" value="1"/>
</dbReference>
<protein>
    <submittedName>
        <fullName evidence="2">Glycosyltransferase family 2 protein</fullName>
    </submittedName>
</protein>
<evidence type="ECO:0000313" key="2">
    <source>
        <dbReference type="EMBL" id="NKY01681.1"/>
    </source>
</evidence>
<dbReference type="Gene3D" id="3.90.550.10">
    <property type="entry name" value="Spore Coat Polysaccharide Biosynthesis Protein SpsA, Chain A"/>
    <property type="match status" value="1"/>
</dbReference>